<dbReference type="EMBL" id="CP068393">
    <property type="protein sequence ID" value="QUC67242.1"/>
    <property type="molecule type" value="Genomic_DNA"/>
</dbReference>
<accession>A0AC61MWQ6</accession>
<proteinExistence type="predicted"/>
<gene>
    <name evidence="1" type="ORF">JYE49_00550</name>
</gene>
<evidence type="ECO:0000313" key="2">
    <source>
        <dbReference type="Proteomes" id="UP000682782"/>
    </source>
</evidence>
<protein>
    <submittedName>
        <fullName evidence="1">GNAT family N-acetyltransferase</fullName>
    </submittedName>
</protein>
<keyword evidence="2" id="KW-1185">Reference proteome</keyword>
<sequence length="515" mass="58540">MKDLEIRNQKIIDAVIEKEKTLCPGSVALIGIYGSFQSGDIHPLSDLDLLILINDDRGWQLGKAFIQDDLGVGHDIYCTNWEGLRQDARYEHPHIGKLMDSRIVYCTDEKYRAELEKLRDEVRKTLAEPFGETDCEKAEKELKEAQCCYAEAMTEEGLAEVRRRAGGAIYYAENAVALLNKTYFRLGVKRRYEELNAMKKKPENLCGMIEAILEAETAGSVKERLTWLMKELTACFRTARQSLQPEKKPACADTLSGTYEEMFSNWHGKMVQAAENGDRHLAFMSLESLNEMLADIGNAVEIGTYDVLRAYDPNDLKKTAEGFDNVLERYLSEYEKAGMKAERYADIDAFATSYLNKGKAKTEKAVCRIRTAVPEDADRIDALFREMLQTIYHTDDVKGYEAGYLDSFWNGGENRIYVAEDDEVRAFLSVQAYREPQAYLYLDDFSVTAAYRGSGIGTKLMQSAEAYAREIGIPAIVLHVEKNNESAFRFYEGLGYTIFRDDGDRYLLSKEIDQN</sequence>
<name>A0AC61MWQ6_9FIRM</name>
<evidence type="ECO:0000313" key="1">
    <source>
        <dbReference type="EMBL" id="QUC67242.1"/>
    </source>
</evidence>
<dbReference type="Proteomes" id="UP000682782">
    <property type="component" value="Chromosome"/>
</dbReference>
<organism evidence="1 2">
    <name type="scientific">Aristaeella hokkaidonensis</name>
    <dbReference type="NCBI Taxonomy" id="3046382"/>
    <lineage>
        <taxon>Bacteria</taxon>
        <taxon>Bacillati</taxon>
        <taxon>Bacillota</taxon>
        <taxon>Clostridia</taxon>
        <taxon>Eubacteriales</taxon>
        <taxon>Aristaeellaceae</taxon>
        <taxon>Aristaeella</taxon>
    </lineage>
</organism>
<reference evidence="1" key="1">
    <citation type="submission" date="2021-01" db="EMBL/GenBank/DDBJ databases">
        <title>Complete genome sequence of Clostridiales bacterium R-7.</title>
        <authorList>
            <person name="Mahoney-Kurpe S.C."/>
            <person name="Palevich N."/>
            <person name="Koike S."/>
            <person name="Moon C.D."/>
            <person name="Attwood G.T."/>
        </authorList>
    </citation>
    <scope>NUCLEOTIDE SEQUENCE</scope>
    <source>
        <strain evidence="1">R-7</strain>
    </source>
</reference>